<protein>
    <submittedName>
        <fullName evidence="7">Uncharacterized protein</fullName>
    </submittedName>
</protein>
<evidence type="ECO:0000256" key="1">
    <source>
        <dbReference type="ARBA" id="ARBA00004613"/>
    </source>
</evidence>
<evidence type="ECO:0000256" key="4">
    <source>
        <dbReference type="ARBA" id="ARBA00022525"/>
    </source>
</evidence>
<feature type="signal peptide" evidence="6">
    <location>
        <begin position="1"/>
        <end position="26"/>
    </location>
</feature>
<evidence type="ECO:0000313" key="7">
    <source>
        <dbReference type="EMBL" id="EEF44308.1"/>
    </source>
</evidence>
<evidence type="ECO:0000256" key="3">
    <source>
        <dbReference type="ARBA" id="ARBA00022471"/>
    </source>
</evidence>
<reference evidence="8" key="1">
    <citation type="journal article" date="2010" name="Nat. Biotechnol.">
        <title>Draft genome sequence of the oilseed species Ricinus communis.</title>
        <authorList>
            <person name="Chan A.P."/>
            <person name="Crabtree J."/>
            <person name="Zhao Q."/>
            <person name="Lorenzi H."/>
            <person name="Orvis J."/>
            <person name="Puiu D."/>
            <person name="Melake-Berhan A."/>
            <person name="Jones K.M."/>
            <person name="Redman J."/>
            <person name="Chen G."/>
            <person name="Cahoon E.B."/>
            <person name="Gedil M."/>
            <person name="Stanke M."/>
            <person name="Haas B.J."/>
            <person name="Wortman J.R."/>
            <person name="Fraser-Liggett C.M."/>
            <person name="Ravel J."/>
            <person name="Rabinowicz P.D."/>
        </authorList>
    </citation>
    <scope>NUCLEOTIDE SEQUENCE [LARGE SCALE GENOMIC DNA]</scope>
    <source>
        <strain evidence="8">cv. Hale</strain>
    </source>
</reference>
<dbReference type="GO" id="GO:0060320">
    <property type="term" value="P:rejection of self pollen"/>
    <property type="evidence" value="ECO:0007669"/>
    <property type="project" value="UniProtKB-KW"/>
</dbReference>
<dbReference type="AlphaFoldDB" id="B9RWQ6"/>
<evidence type="ECO:0000256" key="2">
    <source>
        <dbReference type="ARBA" id="ARBA00005581"/>
    </source>
</evidence>
<dbReference type="GO" id="GO:0005576">
    <property type="term" value="C:extracellular region"/>
    <property type="evidence" value="ECO:0007669"/>
    <property type="project" value="UniProtKB-SubCell"/>
</dbReference>
<name>B9RWQ6_RICCO</name>
<evidence type="ECO:0000313" key="8">
    <source>
        <dbReference type="Proteomes" id="UP000008311"/>
    </source>
</evidence>
<keyword evidence="4" id="KW-0964">Secreted</keyword>
<dbReference type="Pfam" id="PF05938">
    <property type="entry name" value="Self-incomp_S1"/>
    <property type="match status" value="1"/>
</dbReference>
<keyword evidence="5 6" id="KW-0732">Signal</keyword>
<comment type="subcellular location">
    <subcellularLocation>
        <location evidence="1">Secreted</location>
    </subcellularLocation>
</comment>
<dbReference type="Proteomes" id="UP000008311">
    <property type="component" value="Unassembled WGS sequence"/>
</dbReference>
<feature type="chain" id="PRO_5036463193" evidence="6">
    <location>
        <begin position="27"/>
        <end position="172"/>
    </location>
</feature>
<keyword evidence="8" id="KW-1185">Reference proteome</keyword>
<dbReference type="InParanoid" id="B9RWQ6"/>
<keyword evidence="3" id="KW-0713">Self-incompatibility</keyword>
<accession>B9RWQ6</accession>
<evidence type="ECO:0000256" key="5">
    <source>
        <dbReference type="ARBA" id="ARBA00022729"/>
    </source>
</evidence>
<sequence length="172" mass="19800">MSKSSVNLFFLLAIIVVSLFITQAVAVSVQDKGKHTHYKYTVYILNGCESGIEMPIHGQCFHVGNFTLIRLWQQYHWSFSVSYTKDVTYQCNLSRGYSRSQWQSIIAFNIDRDSDERRCGGTGECYWKITKVGIYFGNNNSTWTKAYNWSSISDHNNSRFVRPQQLPKSASP</sequence>
<organism evidence="7 8">
    <name type="scientific">Ricinus communis</name>
    <name type="common">Castor bean</name>
    <dbReference type="NCBI Taxonomy" id="3988"/>
    <lineage>
        <taxon>Eukaryota</taxon>
        <taxon>Viridiplantae</taxon>
        <taxon>Streptophyta</taxon>
        <taxon>Embryophyta</taxon>
        <taxon>Tracheophyta</taxon>
        <taxon>Spermatophyta</taxon>
        <taxon>Magnoliopsida</taxon>
        <taxon>eudicotyledons</taxon>
        <taxon>Gunneridae</taxon>
        <taxon>Pentapetalae</taxon>
        <taxon>rosids</taxon>
        <taxon>fabids</taxon>
        <taxon>Malpighiales</taxon>
        <taxon>Euphorbiaceae</taxon>
        <taxon>Acalyphoideae</taxon>
        <taxon>Acalypheae</taxon>
        <taxon>Ricinus</taxon>
    </lineage>
</organism>
<comment type="similarity">
    <text evidence="2">Belongs to the plant self-incompatibility (S1) protein family.</text>
</comment>
<dbReference type="EMBL" id="EQ973823">
    <property type="protein sequence ID" value="EEF44308.1"/>
    <property type="molecule type" value="Genomic_DNA"/>
</dbReference>
<gene>
    <name evidence="7" type="ORF">RCOM_1023570</name>
</gene>
<dbReference type="InterPro" id="IPR010264">
    <property type="entry name" value="Self-incomp_S1"/>
</dbReference>
<proteinExistence type="inferred from homology"/>
<evidence type="ECO:0000256" key="6">
    <source>
        <dbReference type="SAM" id="SignalP"/>
    </source>
</evidence>